<dbReference type="InterPro" id="IPR022431">
    <property type="entry name" value="Cyclic_DHFL_synthase_mqnC"/>
</dbReference>
<dbReference type="PROSITE" id="PS51918">
    <property type="entry name" value="RADICAL_SAM"/>
    <property type="match status" value="1"/>
</dbReference>
<keyword evidence="1 6" id="KW-0004">4Fe-4S</keyword>
<organism evidence="8 9">
    <name type="scientific">Streptomyces axinellae</name>
    <dbReference type="NCBI Taxonomy" id="552788"/>
    <lineage>
        <taxon>Bacteria</taxon>
        <taxon>Bacillati</taxon>
        <taxon>Actinomycetota</taxon>
        <taxon>Actinomycetes</taxon>
        <taxon>Kitasatosporales</taxon>
        <taxon>Streptomycetaceae</taxon>
        <taxon>Streptomyces</taxon>
    </lineage>
</organism>
<comment type="function">
    <text evidence="6">Radical SAM enzyme that catalyzes the cyclization of dehypoxanthine futalosine (DHFL) into cyclic dehypoxanthine futalosine (CDHFL), a step in the biosynthesis of menaquinone (MK, vitamin K2).</text>
</comment>
<sequence length="401" mass="44233">MTAHASNAGLQSVLDRAAEGGRVTPEEALDLYRSAPLHALGAAADKARRRRYAGTEHIATYIIERNINYTNSCVTACKFCAFYASPKSDKVWTRDLDDILRRCAETVELGGTQIMFQGGHHPDYGVEYYEEHFAAIKKAYPQLVIHSLGASEVEHMARISKVTPKEAIERIHAAGLDSFAGAGAELLPARPRKAIAPLKESGERWLEIMEIAHNLGVESTSTMLMGTGETNAERIEHLRMIRDVQDRTGGFRAFIPYTYQPENNHLKGQTQATLFEYLRMIAIARVFLDNVAHIQGSWLTTGKEVGQLSLHYGADDLGSIMLEENVVSSAGARHRSNRMEIIDLIRKAGRVPAQRATTYEHLVVHDDPASDPVDDKVVSHLSSTAIEGGTAHPELRLAEAN</sequence>
<evidence type="ECO:0000256" key="2">
    <source>
        <dbReference type="ARBA" id="ARBA00022691"/>
    </source>
</evidence>
<dbReference type="InterPro" id="IPR013785">
    <property type="entry name" value="Aldolase_TIM"/>
</dbReference>
<dbReference type="SUPFAM" id="SSF102114">
    <property type="entry name" value="Radical SAM enzymes"/>
    <property type="match status" value="1"/>
</dbReference>
<dbReference type="SFLD" id="SFLDF00343">
    <property type="entry name" value="aminofutalosine_synthase_(mqnE"/>
    <property type="match status" value="1"/>
</dbReference>
<comment type="caution">
    <text evidence="8">The sequence shown here is derived from an EMBL/GenBank/DDBJ whole genome shotgun (WGS) entry which is preliminary data.</text>
</comment>
<accession>A0ABN3QFF2</accession>
<keyword evidence="5 6" id="KW-0411">Iron-sulfur</keyword>
<dbReference type="SFLD" id="SFLDG01064">
    <property type="entry name" value="F420__menaquinone_cofactor_bio"/>
    <property type="match status" value="2"/>
</dbReference>
<proteinExistence type="inferred from homology"/>
<feature type="binding site" evidence="6">
    <location>
        <position position="73"/>
    </location>
    <ligand>
        <name>[4Fe-4S] cluster</name>
        <dbReference type="ChEBI" id="CHEBI:49883"/>
        <note>4Fe-4S-S-AdoMet</note>
    </ligand>
</feature>
<keyword evidence="9" id="KW-1185">Reference proteome</keyword>
<dbReference type="InterPro" id="IPR034405">
    <property type="entry name" value="F420"/>
</dbReference>
<dbReference type="NCBIfam" id="TIGR00423">
    <property type="entry name" value="CofH family radical SAM protein"/>
    <property type="match status" value="1"/>
</dbReference>
<dbReference type="Gene3D" id="3.20.20.70">
    <property type="entry name" value="Aldolase class I"/>
    <property type="match status" value="1"/>
</dbReference>
<comment type="catalytic activity">
    <reaction evidence="6">
        <text>dehypoxanthine futalosine + S-adenosyl-L-methionine = cyclic dehypoxanthinylfutalosinate + 5'-deoxyadenosine + L-methionine + H(+)</text>
        <dbReference type="Rhea" id="RHEA:33083"/>
        <dbReference type="ChEBI" id="CHEBI:15378"/>
        <dbReference type="ChEBI" id="CHEBI:17319"/>
        <dbReference type="ChEBI" id="CHEBI:57844"/>
        <dbReference type="ChEBI" id="CHEBI:58864"/>
        <dbReference type="ChEBI" id="CHEBI:59789"/>
        <dbReference type="ChEBI" id="CHEBI:64270"/>
        <dbReference type="EC" id="1.21.98.1"/>
    </reaction>
</comment>
<evidence type="ECO:0000259" key="7">
    <source>
        <dbReference type="PROSITE" id="PS51918"/>
    </source>
</evidence>
<dbReference type="PANTHER" id="PTHR43076:SF1">
    <property type="entry name" value="LIPOYL SYNTHASE 2"/>
    <property type="match status" value="1"/>
</dbReference>
<evidence type="ECO:0000256" key="6">
    <source>
        <dbReference type="HAMAP-Rule" id="MF_00992"/>
    </source>
</evidence>
<comment type="similarity">
    <text evidence="6">Belongs to the radical SAM superfamily. MqnC family.</text>
</comment>
<dbReference type="Pfam" id="PF19288">
    <property type="entry name" value="CofH_C"/>
    <property type="match status" value="1"/>
</dbReference>
<dbReference type="SFLD" id="SFLDS00029">
    <property type="entry name" value="Radical_SAM"/>
    <property type="match status" value="2"/>
</dbReference>
<evidence type="ECO:0000313" key="8">
    <source>
        <dbReference type="EMBL" id="GAA2624491.1"/>
    </source>
</evidence>
<comment type="cofactor">
    <cofactor evidence="6">
        <name>[4Fe-4S] cluster</name>
        <dbReference type="ChEBI" id="CHEBI:49883"/>
    </cofactor>
    <text evidence="6">Binds 1 [4Fe-4S] cluster. The cluster is coordinated with 3 cysteines and an exchangeable S-adenosyl-L-methionine.</text>
</comment>
<keyword evidence="3 6" id="KW-0479">Metal-binding</keyword>
<dbReference type="SFLD" id="SFLDG01389">
    <property type="entry name" value="menaquinone_synthsis_involved"/>
    <property type="match status" value="2"/>
</dbReference>
<dbReference type="InterPro" id="IPR020050">
    <property type="entry name" value="FO_synthase_su2"/>
</dbReference>
<dbReference type="EC" id="1.21.98.1" evidence="6"/>
<dbReference type="CDD" id="cd01335">
    <property type="entry name" value="Radical_SAM"/>
    <property type="match status" value="1"/>
</dbReference>
<dbReference type="InterPro" id="IPR058240">
    <property type="entry name" value="rSAM_sf"/>
</dbReference>
<dbReference type="InterPro" id="IPR007197">
    <property type="entry name" value="rSAM"/>
</dbReference>
<dbReference type="Proteomes" id="UP001501447">
    <property type="component" value="Unassembled WGS sequence"/>
</dbReference>
<evidence type="ECO:0000313" key="9">
    <source>
        <dbReference type="Proteomes" id="UP001501447"/>
    </source>
</evidence>
<keyword evidence="4 6" id="KW-0408">Iron</keyword>
<protein>
    <recommendedName>
        <fullName evidence="6">Cyclic dehypoxanthine futalosine synthase</fullName>
        <shortName evidence="6">Cyclic DHFL synthase</shortName>
        <ecNumber evidence="6">1.21.98.1</ecNumber>
    </recommendedName>
    <alternativeName>
        <fullName evidence="6">Dehypoxanthine futalosine cyclase</fullName>
        <shortName evidence="6">DHFL cyclase</shortName>
    </alternativeName>
    <alternativeName>
        <fullName evidence="6">Menaquinone biosynthetic enzyme MqnC</fullName>
    </alternativeName>
</protein>
<dbReference type="RefSeq" id="WP_344568026.1">
    <property type="nucleotide sequence ID" value="NZ_BAAARJ010000014.1"/>
</dbReference>
<feature type="binding site" evidence="6">
    <location>
        <position position="80"/>
    </location>
    <ligand>
        <name>[4Fe-4S] cluster</name>
        <dbReference type="ChEBI" id="CHEBI:49883"/>
        <note>4Fe-4S-S-AdoMet</note>
    </ligand>
</feature>
<evidence type="ECO:0000256" key="5">
    <source>
        <dbReference type="ARBA" id="ARBA00023014"/>
    </source>
</evidence>
<dbReference type="PANTHER" id="PTHR43076">
    <property type="entry name" value="FO SYNTHASE (COFH)"/>
    <property type="match status" value="1"/>
</dbReference>
<dbReference type="HAMAP" id="MF_00992">
    <property type="entry name" value="MqnC"/>
    <property type="match status" value="1"/>
</dbReference>
<reference evidence="8 9" key="1">
    <citation type="journal article" date="2019" name="Int. J. Syst. Evol. Microbiol.">
        <title>The Global Catalogue of Microorganisms (GCM) 10K type strain sequencing project: providing services to taxonomists for standard genome sequencing and annotation.</title>
        <authorList>
            <consortium name="The Broad Institute Genomics Platform"/>
            <consortium name="The Broad Institute Genome Sequencing Center for Infectious Disease"/>
            <person name="Wu L."/>
            <person name="Ma J."/>
        </authorList>
    </citation>
    <scope>NUCLEOTIDE SEQUENCE [LARGE SCALE GENOMIC DNA]</scope>
    <source>
        <strain evidence="8 9">JCM 16373</strain>
    </source>
</reference>
<evidence type="ECO:0000256" key="1">
    <source>
        <dbReference type="ARBA" id="ARBA00022485"/>
    </source>
</evidence>
<dbReference type="EMBL" id="BAAARJ010000014">
    <property type="protein sequence ID" value="GAA2624491.1"/>
    <property type="molecule type" value="Genomic_DNA"/>
</dbReference>
<feature type="binding site" evidence="6">
    <location>
        <position position="77"/>
    </location>
    <ligand>
        <name>[4Fe-4S] cluster</name>
        <dbReference type="ChEBI" id="CHEBI:49883"/>
        <note>4Fe-4S-S-AdoMet</note>
    </ligand>
</feature>
<dbReference type="Pfam" id="PF04055">
    <property type="entry name" value="Radical_SAM"/>
    <property type="match status" value="1"/>
</dbReference>
<keyword evidence="6" id="KW-0474">Menaquinone biosynthesis</keyword>
<keyword evidence="6" id="KW-0560">Oxidoreductase</keyword>
<name>A0ABN3QFF2_9ACTN</name>
<evidence type="ECO:0000256" key="4">
    <source>
        <dbReference type="ARBA" id="ARBA00023004"/>
    </source>
</evidence>
<keyword evidence="2 6" id="KW-0949">S-adenosyl-L-methionine</keyword>
<evidence type="ECO:0000256" key="3">
    <source>
        <dbReference type="ARBA" id="ARBA00022723"/>
    </source>
</evidence>
<gene>
    <name evidence="6 8" type="primary">mqnC</name>
    <name evidence="8" type="ORF">GCM10009863_43730</name>
</gene>
<comment type="pathway">
    <text evidence="6">Quinol/quinone metabolism; menaquinone biosynthesis.</text>
</comment>
<dbReference type="SFLD" id="SFLDF00342">
    <property type="entry name" value="cyclic_dehypoxanthine_futalosi"/>
    <property type="match status" value="1"/>
</dbReference>
<dbReference type="InterPro" id="IPR045567">
    <property type="entry name" value="CofH/MnqC-like_C"/>
</dbReference>
<feature type="domain" description="Radical SAM core" evidence="7">
    <location>
        <begin position="59"/>
        <end position="290"/>
    </location>
</feature>
<dbReference type="PIRSF" id="PIRSF004762">
    <property type="entry name" value="CHP00423"/>
    <property type="match status" value="1"/>
</dbReference>
<dbReference type="NCBIfam" id="TIGR03699">
    <property type="entry name" value="menaquin_MqnC"/>
    <property type="match status" value="1"/>
</dbReference>